<evidence type="ECO:0000256" key="11">
    <source>
        <dbReference type="ARBA" id="ARBA00022777"/>
    </source>
</evidence>
<evidence type="ECO:0000256" key="8">
    <source>
        <dbReference type="ARBA" id="ARBA00022729"/>
    </source>
</evidence>
<dbReference type="PROSITE" id="PS00108">
    <property type="entry name" value="PROTEIN_KINASE_ST"/>
    <property type="match status" value="1"/>
</dbReference>
<evidence type="ECO:0000256" key="6">
    <source>
        <dbReference type="ARBA" id="ARBA00022679"/>
    </source>
</evidence>
<dbReference type="GO" id="GO:0004674">
    <property type="term" value="F:protein serine/threonine kinase activity"/>
    <property type="evidence" value="ECO:0007669"/>
    <property type="project" value="UniProtKB-KW"/>
</dbReference>
<evidence type="ECO:0000256" key="20">
    <source>
        <dbReference type="PIRNR" id="PIRNR000641"/>
    </source>
</evidence>
<dbReference type="EMBL" id="CP136894">
    <property type="protein sequence ID" value="WOL08811.1"/>
    <property type="molecule type" value="Genomic_DNA"/>
</dbReference>
<evidence type="ECO:0000256" key="4">
    <source>
        <dbReference type="ARBA" id="ARBA00022536"/>
    </source>
</evidence>
<dbReference type="GO" id="GO:0051707">
    <property type="term" value="P:response to other organism"/>
    <property type="evidence" value="ECO:0007669"/>
    <property type="project" value="UniProtKB-ARBA"/>
</dbReference>
<comment type="catalytic activity">
    <reaction evidence="18 20">
        <text>L-threonyl-[protein] + ATP = O-phospho-L-threonyl-[protein] + ADP + H(+)</text>
        <dbReference type="Rhea" id="RHEA:46608"/>
        <dbReference type="Rhea" id="RHEA-COMP:11060"/>
        <dbReference type="Rhea" id="RHEA-COMP:11605"/>
        <dbReference type="ChEBI" id="CHEBI:15378"/>
        <dbReference type="ChEBI" id="CHEBI:30013"/>
        <dbReference type="ChEBI" id="CHEBI:30616"/>
        <dbReference type="ChEBI" id="CHEBI:61977"/>
        <dbReference type="ChEBI" id="CHEBI:456216"/>
        <dbReference type="EC" id="2.7.11.1"/>
    </reaction>
</comment>
<dbReference type="AlphaFoldDB" id="A0AAQ3QDN6"/>
<dbReference type="Gene3D" id="1.10.510.10">
    <property type="entry name" value="Transferase(Phosphotransferase) domain 1"/>
    <property type="match status" value="1"/>
</dbReference>
<dbReference type="FunFam" id="1.10.510.10:FF:000227">
    <property type="entry name" value="Serine/threonine-protein kinase"/>
    <property type="match status" value="1"/>
</dbReference>
<keyword evidence="14 22" id="KW-0472">Membrane</keyword>
<evidence type="ECO:0000256" key="1">
    <source>
        <dbReference type="ARBA" id="ARBA00004251"/>
    </source>
</evidence>
<dbReference type="PIRSF" id="PIRSF000641">
    <property type="entry name" value="SRK"/>
    <property type="match status" value="1"/>
</dbReference>
<evidence type="ECO:0000313" key="26">
    <source>
        <dbReference type="EMBL" id="WOL08811.1"/>
    </source>
</evidence>
<comment type="subcellular location">
    <subcellularLocation>
        <location evidence="1">Cell membrane</location>
        <topology evidence="1">Single-pass type I membrane protein</topology>
    </subcellularLocation>
</comment>
<evidence type="ECO:0000256" key="15">
    <source>
        <dbReference type="ARBA" id="ARBA00023157"/>
    </source>
</evidence>
<dbReference type="SMART" id="SM00108">
    <property type="entry name" value="B_lectin"/>
    <property type="match status" value="1"/>
</dbReference>
<dbReference type="GO" id="GO:0005524">
    <property type="term" value="F:ATP binding"/>
    <property type="evidence" value="ECO:0007669"/>
    <property type="project" value="UniProtKB-UniRule"/>
</dbReference>
<dbReference type="InterPro" id="IPR008271">
    <property type="entry name" value="Ser/Thr_kinase_AS"/>
</dbReference>
<dbReference type="SUPFAM" id="SSF56112">
    <property type="entry name" value="Protein kinase-like (PK-like)"/>
    <property type="match status" value="1"/>
</dbReference>
<keyword evidence="2" id="KW-1003">Cell membrane</keyword>
<keyword evidence="3 20" id="KW-0723">Serine/threonine-protein kinase</keyword>
<keyword evidence="5" id="KW-0597">Phosphoprotein</keyword>
<keyword evidence="8" id="KW-0732">Signal</keyword>
<organism evidence="26 27">
    <name type="scientific">Canna indica</name>
    <name type="common">Indian-shot</name>
    <dbReference type="NCBI Taxonomy" id="4628"/>
    <lineage>
        <taxon>Eukaryota</taxon>
        <taxon>Viridiplantae</taxon>
        <taxon>Streptophyta</taxon>
        <taxon>Embryophyta</taxon>
        <taxon>Tracheophyta</taxon>
        <taxon>Spermatophyta</taxon>
        <taxon>Magnoliopsida</taxon>
        <taxon>Liliopsida</taxon>
        <taxon>Zingiberales</taxon>
        <taxon>Cannaceae</taxon>
        <taxon>Canna</taxon>
    </lineage>
</organism>
<evidence type="ECO:0000256" key="5">
    <source>
        <dbReference type="ARBA" id="ARBA00022553"/>
    </source>
</evidence>
<dbReference type="PROSITE" id="PS50948">
    <property type="entry name" value="PAN"/>
    <property type="match status" value="1"/>
</dbReference>
<evidence type="ECO:0000313" key="27">
    <source>
        <dbReference type="Proteomes" id="UP001327560"/>
    </source>
</evidence>
<keyword evidence="27" id="KW-1185">Reference proteome</keyword>
<keyword evidence="17" id="KW-0325">Glycoprotein</keyword>
<keyword evidence="11 20" id="KW-0418">Kinase</keyword>
<evidence type="ECO:0000256" key="19">
    <source>
        <dbReference type="ARBA" id="ARBA00048679"/>
    </source>
</evidence>
<evidence type="ECO:0000259" key="23">
    <source>
        <dbReference type="PROSITE" id="PS50011"/>
    </source>
</evidence>
<feature type="domain" description="Apple" evidence="25">
    <location>
        <begin position="360"/>
        <end position="434"/>
    </location>
</feature>
<dbReference type="Proteomes" id="UP001327560">
    <property type="component" value="Chromosome 5"/>
</dbReference>
<evidence type="ECO:0000256" key="17">
    <source>
        <dbReference type="ARBA" id="ARBA00023180"/>
    </source>
</evidence>
<evidence type="ECO:0000256" key="16">
    <source>
        <dbReference type="ARBA" id="ARBA00023170"/>
    </source>
</evidence>
<feature type="binding site" evidence="21">
    <location>
        <position position="533"/>
    </location>
    <ligand>
        <name>ATP</name>
        <dbReference type="ChEBI" id="CHEBI:30616"/>
    </ligand>
</feature>
<evidence type="ECO:0000256" key="7">
    <source>
        <dbReference type="ARBA" id="ARBA00022692"/>
    </source>
</evidence>
<dbReference type="GO" id="GO:0005886">
    <property type="term" value="C:plasma membrane"/>
    <property type="evidence" value="ECO:0007669"/>
    <property type="project" value="UniProtKB-SubCell"/>
</dbReference>
<dbReference type="InterPro" id="IPR017441">
    <property type="entry name" value="Protein_kinase_ATP_BS"/>
</dbReference>
<dbReference type="FunFam" id="2.90.10.10:FF:000009">
    <property type="entry name" value="Receptor-like serine/threonine-protein kinase SD1-8"/>
    <property type="match status" value="1"/>
</dbReference>
<dbReference type="SMART" id="SM00473">
    <property type="entry name" value="PAN_AP"/>
    <property type="match status" value="1"/>
</dbReference>
<dbReference type="GO" id="GO:0030246">
    <property type="term" value="F:carbohydrate binding"/>
    <property type="evidence" value="ECO:0007669"/>
    <property type="project" value="UniProtKB-KW"/>
</dbReference>
<accession>A0AAQ3QDN6</accession>
<proteinExistence type="inferred from homology"/>
<dbReference type="Pfam" id="PF01453">
    <property type="entry name" value="B_lectin"/>
    <property type="match status" value="1"/>
</dbReference>
<evidence type="ECO:0000256" key="14">
    <source>
        <dbReference type="ARBA" id="ARBA00023136"/>
    </source>
</evidence>
<evidence type="ECO:0000256" key="22">
    <source>
        <dbReference type="SAM" id="Phobius"/>
    </source>
</evidence>
<feature type="domain" description="Bulb-type lectin" evidence="24">
    <location>
        <begin position="42"/>
        <end position="167"/>
    </location>
</feature>
<dbReference type="SMART" id="SM00220">
    <property type="entry name" value="S_TKc"/>
    <property type="match status" value="1"/>
</dbReference>
<keyword evidence="15" id="KW-1015">Disulfide bond</keyword>
<dbReference type="CDD" id="cd01098">
    <property type="entry name" value="PAN_AP_plant"/>
    <property type="match status" value="1"/>
</dbReference>
<evidence type="ECO:0000256" key="10">
    <source>
        <dbReference type="ARBA" id="ARBA00022741"/>
    </source>
</evidence>
<dbReference type="InterPro" id="IPR000858">
    <property type="entry name" value="S_locus_glycoprot_dom"/>
</dbReference>
<keyword evidence="10 20" id="KW-0547">Nucleotide-binding</keyword>
<dbReference type="PROSITE" id="PS00107">
    <property type="entry name" value="PROTEIN_KINASE_ATP"/>
    <property type="match status" value="1"/>
</dbReference>
<dbReference type="Pfam" id="PF08276">
    <property type="entry name" value="PAN_2"/>
    <property type="match status" value="1"/>
</dbReference>
<dbReference type="EC" id="2.7.11.1" evidence="20"/>
<evidence type="ECO:0000256" key="12">
    <source>
        <dbReference type="ARBA" id="ARBA00022840"/>
    </source>
</evidence>
<dbReference type="PROSITE" id="PS50011">
    <property type="entry name" value="PROTEIN_KINASE_DOM"/>
    <property type="match status" value="1"/>
</dbReference>
<keyword evidence="13 22" id="KW-1133">Transmembrane helix</keyword>
<dbReference type="FunFam" id="3.30.200.20:FF:000370">
    <property type="entry name" value="Receptor-like protein kinase 4"/>
    <property type="match status" value="1"/>
</dbReference>
<feature type="transmembrane region" description="Helical" evidence="22">
    <location>
        <begin position="450"/>
        <end position="473"/>
    </location>
</feature>
<keyword evidence="12 20" id="KW-0067">ATP-binding</keyword>
<dbReference type="Gene3D" id="2.90.10.10">
    <property type="entry name" value="Bulb-type lectin domain"/>
    <property type="match status" value="1"/>
</dbReference>
<keyword evidence="4" id="KW-0245">EGF-like domain</keyword>
<keyword evidence="16" id="KW-0675">Receptor</keyword>
<dbReference type="InterPro" id="IPR011009">
    <property type="entry name" value="Kinase-like_dom_sf"/>
</dbReference>
<dbReference type="GO" id="GO:0048544">
    <property type="term" value="P:recognition of pollen"/>
    <property type="evidence" value="ECO:0007669"/>
    <property type="project" value="InterPro"/>
</dbReference>
<dbReference type="PANTHER" id="PTHR47974:SF19">
    <property type="entry name" value="RECEPTOR-LIKE SERINE_THREONINE-PROTEIN KINASE"/>
    <property type="match status" value="1"/>
</dbReference>
<dbReference type="InterPro" id="IPR001480">
    <property type="entry name" value="Bulb-type_lectin_dom"/>
</dbReference>
<dbReference type="SUPFAM" id="SSF51110">
    <property type="entry name" value="alpha-D-mannose-specific plant lectins"/>
    <property type="match status" value="1"/>
</dbReference>
<dbReference type="Pfam" id="PF00954">
    <property type="entry name" value="S_locus_glycop"/>
    <property type="match status" value="1"/>
</dbReference>
<comment type="similarity">
    <text evidence="20">Belongs to the protein kinase superfamily. Ser/Thr protein kinase family.</text>
</comment>
<feature type="domain" description="Protein kinase" evidence="23">
    <location>
        <begin position="504"/>
        <end position="777"/>
    </location>
</feature>
<evidence type="ECO:0000256" key="2">
    <source>
        <dbReference type="ARBA" id="ARBA00022475"/>
    </source>
</evidence>
<evidence type="ECO:0000259" key="25">
    <source>
        <dbReference type="PROSITE" id="PS50948"/>
    </source>
</evidence>
<evidence type="ECO:0000256" key="13">
    <source>
        <dbReference type="ARBA" id="ARBA00022989"/>
    </source>
</evidence>
<keyword evidence="6 20" id="KW-0808">Transferase</keyword>
<dbReference type="PROSITE" id="PS50927">
    <property type="entry name" value="BULB_LECTIN"/>
    <property type="match status" value="1"/>
</dbReference>
<dbReference type="SUPFAM" id="SSF57414">
    <property type="entry name" value="Hairpin loop containing domain-like"/>
    <property type="match status" value="1"/>
</dbReference>
<keyword evidence="7 22" id="KW-0812">Transmembrane</keyword>
<dbReference type="CDD" id="cd00028">
    <property type="entry name" value="B_lectin"/>
    <property type="match status" value="1"/>
</dbReference>
<evidence type="ECO:0000256" key="3">
    <source>
        <dbReference type="ARBA" id="ARBA00022527"/>
    </source>
</evidence>
<comment type="catalytic activity">
    <reaction evidence="19 20">
        <text>L-seryl-[protein] + ATP = O-phospho-L-seryl-[protein] + ADP + H(+)</text>
        <dbReference type="Rhea" id="RHEA:17989"/>
        <dbReference type="Rhea" id="RHEA-COMP:9863"/>
        <dbReference type="Rhea" id="RHEA-COMP:11604"/>
        <dbReference type="ChEBI" id="CHEBI:15378"/>
        <dbReference type="ChEBI" id="CHEBI:29999"/>
        <dbReference type="ChEBI" id="CHEBI:30616"/>
        <dbReference type="ChEBI" id="CHEBI:83421"/>
        <dbReference type="ChEBI" id="CHEBI:456216"/>
        <dbReference type="EC" id="2.7.11.1"/>
    </reaction>
</comment>
<dbReference type="Gene3D" id="3.30.200.20">
    <property type="entry name" value="Phosphorylase Kinase, domain 1"/>
    <property type="match status" value="1"/>
</dbReference>
<dbReference type="InterPro" id="IPR036426">
    <property type="entry name" value="Bulb-type_lectin_dom_sf"/>
</dbReference>
<reference evidence="26 27" key="1">
    <citation type="submission" date="2023-10" db="EMBL/GenBank/DDBJ databases">
        <title>Chromosome-scale genome assembly provides insights into flower coloration mechanisms of Canna indica.</title>
        <authorList>
            <person name="Li C."/>
        </authorList>
    </citation>
    <scope>NUCLEOTIDE SEQUENCE [LARGE SCALE GENOMIC DNA]</scope>
    <source>
        <tissue evidence="26">Flower</tissue>
    </source>
</reference>
<evidence type="ECO:0000256" key="21">
    <source>
        <dbReference type="PROSITE-ProRule" id="PRU10141"/>
    </source>
</evidence>
<dbReference type="InterPro" id="IPR024171">
    <property type="entry name" value="SRK-like_kinase"/>
</dbReference>
<gene>
    <name evidence="26" type="ORF">Cni_G17564</name>
</gene>
<dbReference type="Pfam" id="PF00069">
    <property type="entry name" value="Pkinase"/>
    <property type="match status" value="1"/>
</dbReference>
<dbReference type="InterPro" id="IPR003609">
    <property type="entry name" value="Pan_app"/>
</dbReference>
<keyword evidence="9" id="KW-0430">Lectin</keyword>
<evidence type="ECO:0000259" key="24">
    <source>
        <dbReference type="PROSITE" id="PS50927"/>
    </source>
</evidence>
<dbReference type="InterPro" id="IPR000719">
    <property type="entry name" value="Prot_kinase_dom"/>
</dbReference>
<dbReference type="PANTHER" id="PTHR47974">
    <property type="entry name" value="OS07G0415500 PROTEIN"/>
    <property type="match status" value="1"/>
</dbReference>
<sequence length="825" mass="90647">MELSSTSKRPLHAMASSSLNARLLIPMFLLFFWQSSNPSSAIDSISLSQSLSGDQTIISSEGNFALGFFAPAGNPSNFYAGIWYNNLSGNRTVVWVANRACPISNTSAAEFKISEAGNLVIVNSSGAAVWSSNSTPSTLNASVAVLLGTGNLVLKDDLNSSTILWQSFDHPTDTWMPGGWLGVNKRTGEYQSITSWASPVDPAPGPFAQSMDPDGSDQYVLLWNGSEIYWNSGLWNGQYFTAVPGTKESTAFNFTFVDNPDRKFAMYTINDPSFLTRFVVDSAGQGQQWFWLNATQEWQTVFTQPLVHCDVYSLCGPFGICSQRNTSVCSCPIGFAPTSTQEWQINDWNSGCTRRTRLHCGNKSSDGFLVMPNVRLPANSVRILTATSSTNCKAACLNNCSCSAYSYDNGCSIWGDDLRNIADTGGGILYIRLAASDLPATSNSSHKSTIGIILGVAFGVLLVLVVLFALIWIPRRRKRTHITEQVDDSSLVQFSYGELQRVTRNFSRKLGGGGFGNVYRGTLPDSTEVAVKKLEGQRQGEKQFRAEVSTLGTIQHVNLVRLRGFCCHRDERLLVYDYMPGGSLDSHFSESNIAVLDWKLRYRIILGVARGLAYLHGSCRECIIHCDVKPENILLDENFDPKIADFGMAKLIGRDFSRVLTTMRGTVGYLAPEWISGLPVTPKVDVYSFGMMLFELVAGKRNSIVRGNDGVDKFYPSWAAKQVIDGSVESLLDDRLEDAPEIEELTRVCRVACWCIQDSESQRPTMGQVVRILEGSLEVSRPPLPLAMQSLMEVAGQVKFQISSTDSSATVATNTYEESSTIHGR</sequence>
<dbReference type="CDD" id="cd14066">
    <property type="entry name" value="STKc_IRAK"/>
    <property type="match status" value="1"/>
</dbReference>
<evidence type="ECO:0000256" key="9">
    <source>
        <dbReference type="ARBA" id="ARBA00022734"/>
    </source>
</evidence>
<name>A0AAQ3QDN6_9LILI</name>
<evidence type="ECO:0000256" key="18">
    <source>
        <dbReference type="ARBA" id="ARBA00047899"/>
    </source>
</evidence>
<protein>
    <recommendedName>
        <fullName evidence="20">Receptor-like serine/threonine-protein kinase</fullName>
        <ecNumber evidence="20">2.7.11.1</ecNumber>
    </recommendedName>
</protein>